<dbReference type="Gene3D" id="1.10.3210.10">
    <property type="entry name" value="Hypothetical protein af1432"/>
    <property type="match status" value="1"/>
</dbReference>
<dbReference type="NCBIfam" id="TIGR00277">
    <property type="entry name" value="HDIG"/>
    <property type="match status" value="1"/>
</dbReference>
<dbReference type="Pfam" id="PF13487">
    <property type="entry name" value="HD_5"/>
    <property type="match status" value="1"/>
</dbReference>
<reference evidence="2" key="1">
    <citation type="submission" date="2018-06" db="EMBL/GenBank/DDBJ databases">
        <authorList>
            <person name="Zhirakovskaya E."/>
        </authorList>
    </citation>
    <scope>NUCLEOTIDE SEQUENCE</scope>
</reference>
<dbReference type="InterPro" id="IPR037522">
    <property type="entry name" value="HD_GYP_dom"/>
</dbReference>
<feature type="domain" description="HD-GYP" evidence="1">
    <location>
        <begin position="299"/>
        <end position="487"/>
    </location>
</feature>
<proteinExistence type="predicted"/>
<dbReference type="PANTHER" id="PTHR43155">
    <property type="entry name" value="CYCLIC DI-GMP PHOSPHODIESTERASE PA4108-RELATED"/>
    <property type="match status" value="1"/>
</dbReference>
<dbReference type="EMBL" id="UOGC01000137">
    <property type="protein sequence ID" value="VAX22436.1"/>
    <property type="molecule type" value="Genomic_DNA"/>
</dbReference>
<dbReference type="CDD" id="cd00077">
    <property type="entry name" value="HDc"/>
    <property type="match status" value="1"/>
</dbReference>
<dbReference type="SUPFAM" id="SSF109604">
    <property type="entry name" value="HD-domain/PDEase-like"/>
    <property type="match status" value="1"/>
</dbReference>
<evidence type="ECO:0000259" key="1">
    <source>
        <dbReference type="PROSITE" id="PS51832"/>
    </source>
</evidence>
<accession>A0A3B1BVS9</accession>
<dbReference type="InterPro" id="IPR021812">
    <property type="entry name" value="DUF3391"/>
</dbReference>
<evidence type="ECO:0000313" key="2">
    <source>
        <dbReference type="EMBL" id="VAX22436.1"/>
    </source>
</evidence>
<dbReference type="AlphaFoldDB" id="A0A3B1BVS9"/>
<gene>
    <name evidence="2" type="ORF">MNBD_NITROSPINAE01-946</name>
</gene>
<dbReference type="PROSITE" id="PS51832">
    <property type="entry name" value="HD_GYP"/>
    <property type="match status" value="1"/>
</dbReference>
<dbReference type="InterPro" id="IPR003607">
    <property type="entry name" value="HD/PDEase_dom"/>
</dbReference>
<dbReference type="Pfam" id="PF11871">
    <property type="entry name" value="DUF3391"/>
    <property type="match status" value="1"/>
</dbReference>
<dbReference type="SMART" id="SM00471">
    <property type="entry name" value="HDc"/>
    <property type="match status" value="1"/>
</dbReference>
<name>A0A3B1BVS9_9ZZZZ</name>
<dbReference type="InterPro" id="IPR006675">
    <property type="entry name" value="HDIG_dom"/>
</dbReference>
<protein>
    <recommendedName>
        <fullName evidence="1">HD-GYP domain-containing protein</fullName>
    </recommendedName>
</protein>
<dbReference type="PANTHER" id="PTHR43155:SF2">
    <property type="entry name" value="CYCLIC DI-GMP PHOSPHODIESTERASE PA4108"/>
    <property type="match status" value="1"/>
</dbReference>
<sequence>MVTIKKIKVSDLRVGMFVTEPASSWLSTPFHAKNLQVSTPQDIEQLKEHGISDVYIDTEKYVEIKPQEKKEEDATKNEKDFISVELSAFRVGDDVPVDIFWRDQDGMPWRIIKSGRTFSEEVMEVCRGSQVTNVLIPADQEGLFERYRRPIVEEEVQREKIGFSDKYLNPSEVTAYYNFMDNYHSITPVIFTAGERLDFTIFIRLENNVTPALEKGERLEEKTLGKWIEEDANLVIRKADKEAYHAYMLKNVKDSKDERKKLAFVRENSRIIVESLAENPRSEKLMHKTKESVTSITDMIIDQPTTFYSLIKINNYDYYTFTHSVNVATLSLALAIAAGITKKDGLEELGLGAILHDIGKSQVDRNLINKPGKLTPSEYKTITHHVALGYDMLKGNKAISEVAMTPLLQHHEKLSGKGYPYGLPADKIHTFGRIASIIDIYDALTTQRSYKNAFSPFDALLLLSKNENDYDKGLFTLFVHIIQNQEK</sequence>
<organism evidence="2">
    <name type="scientific">hydrothermal vent metagenome</name>
    <dbReference type="NCBI Taxonomy" id="652676"/>
    <lineage>
        <taxon>unclassified sequences</taxon>
        <taxon>metagenomes</taxon>
        <taxon>ecological metagenomes</taxon>
    </lineage>
</organism>